<dbReference type="EMBL" id="GBXM01092253">
    <property type="protein sequence ID" value="JAH16324.1"/>
    <property type="molecule type" value="Transcribed_RNA"/>
</dbReference>
<accession>A0A0E9QHS8</accession>
<sequence length="41" mass="4908">MLFSGNMLQVLFDVYSSMNLMQLLHKQQYSFFNILKKKYSA</sequence>
<dbReference type="AlphaFoldDB" id="A0A0E9QHS8"/>
<organism evidence="1">
    <name type="scientific">Anguilla anguilla</name>
    <name type="common">European freshwater eel</name>
    <name type="synonym">Muraena anguilla</name>
    <dbReference type="NCBI Taxonomy" id="7936"/>
    <lineage>
        <taxon>Eukaryota</taxon>
        <taxon>Metazoa</taxon>
        <taxon>Chordata</taxon>
        <taxon>Craniata</taxon>
        <taxon>Vertebrata</taxon>
        <taxon>Euteleostomi</taxon>
        <taxon>Actinopterygii</taxon>
        <taxon>Neopterygii</taxon>
        <taxon>Teleostei</taxon>
        <taxon>Anguilliformes</taxon>
        <taxon>Anguillidae</taxon>
        <taxon>Anguilla</taxon>
    </lineage>
</organism>
<evidence type="ECO:0000313" key="1">
    <source>
        <dbReference type="EMBL" id="JAH16324.1"/>
    </source>
</evidence>
<reference evidence="1" key="2">
    <citation type="journal article" date="2015" name="Fish Shellfish Immunol.">
        <title>Early steps in the European eel (Anguilla anguilla)-Vibrio vulnificus interaction in the gills: Role of the RtxA13 toxin.</title>
        <authorList>
            <person name="Callol A."/>
            <person name="Pajuelo D."/>
            <person name="Ebbesson L."/>
            <person name="Teles M."/>
            <person name="MacKenzie S."/>
            <person name="Amaro C."/>
        </authorList>
    </citation>
    <scope>NUCLEOTIDE SEQUENCE</scope>
</reference>
<proteinExistence type="predicted"/>
<reference evidence="1" key="1">
    <citation type="submission" date="2014-11" db="EMBL/GenBank/DDBJ databases">
        <authorList>
            <person name="Amaro Gonzalez C."/>
        </authorList>
    </citation>
    <scope>NUCLEOTIDE SEQUENCE</scope>
</reference>
<protein>
    <submittedName>
        <fullName evidence="1">Uncharacterized protein</fullName>
    </submittedName>
</protein>
<name>A0A0E9QHS8_ANGAN</name>